<organism evidence="1 2">
    <name type="scientific">Romanomermis culicivorax</name>
    <name type="common">Nematode worm</name>
    <dbReference type="NCBI Taxonomy" id="13658"/>
    <lineage>
        <taxon>Eukaryota</taxon>
        <taxon>Metazoa</taxon>
        <taxon>Ecdysozoa</taxon>
        <taxon>Nematoda</taxon>
        <taxon>Enoplea</taxon>
        <taxon>Dorylaimia</taxon>
        <taxon>Mermithida</taxon>
        <taxon>Mermithoidea</taxon>
        <taxon>Mermithidae</taxon>
        <taxon>Romanomermis</taxon>
    </lineage>
</organism>
<accession>A0A915JYU4</accession>
<sequence>MIFISPENQNSHSYSSYEMSKIDIKMLMVKVDGIVTRSSAVNDIKKHILPKEWLINIEPEYTTFHDYLTSLYFDMTINYPYLNELFDKVMMREKITMQSPLDWESDGPVYNKIDKAKLAKLFKE</sequence>
<dbReference type="Gene3D" id="1.10.510.10">
    <property type="entry name" value="Transferase(Phosphotransferase) domain 1"/>
    <property type="match status" value="1"/>
</dbReference>
<evidence type="ECO:0000313" key="2">
    <source>
        <dbReference type="WBParaSite" id="nRc.2.0.1.t31160-RA"/>
    </source>
</evidence>
<keyword evidence="1" id="KW-1185">Reference proteome</keyword>
<protein>
    <submittedName>
        <fullName evidence="2">Uncharacterized protein</fullName>
    </submittedName>
</protein>
<name>A0A915JYU4_ROMCU</name>
<reference evidence="2" key="1">
    <citation type="submission" date="2022-11" db="UniProtKB">
        <authorList>
            <consortium name="WormBaseParasite"/>
        </authorList>
    </citation>
    <scope>IDENTIFICATION</scope>
</reference>
<dbReference type="WBParaSite" id="nRc.2.0.1.t31160-RA">
    <property type="protein sequence ID" value="nRc.2.0.1.t31160-RA"/>
    <property type="gene ID" value="nRc.2.0.1.g31160"/>
</dbReference>
<evidence type="ECO:0000313" key="1">
    <source>
        <dbReference type="Proteomes" id="UP000887565"/>
    </source>
</evidence>
<dbReference type="AlphaFoldDB" id="A0A915JYU4"/>
<proteinExistence type="predicted"/>
<dbReference type="Proteomes" id="UP000887565">
    <property type="component" value="Unplaced"/>
</dbReference>